<proteinExistence type="inferred from homology"/>
<evidence type="ECO:0000256" key="2">
    <source>
        <dbReference type="SAM" id="MobiDB-lite"/>
    </source>
</evidence>
<reference evidence="4 5" key="1">
    <citation type="submission" date="2017-12" db="EMBL/GenBank/DDBJ databases">
        <title>Phylogenetic diversity of female urinary microbiome.</title>
        <authorList>
            <person name="Thomas-White K."/>
            <person name="Wolfe A.J."/>
        </authorList>
    </citation>
    <scope>NUCLEOTIDE SEQUENCE [LARGE SCALE GENOMIC DNA]</scope>
    <source>
        <strain evidence="4 5">UMB0777</strain>
    </source>
</reference>
<feature type="region of interest" description="Disordered" evidence="2">
    <location>
        <begin position="1"/>
        <end position="76"/>
    </location>
</feature>
<accession>A0A2I1R105</accession>
<evidence type="ECO:0000259" key="3">
    <source>
        <dbReference type="PROSITE" id="PS50125"/>
    </source>
</evidence>
<dbReference type="RefSeq" id="WP_101823118.1">
    <property type="nucleotide sequence ID" value="NZ_PKJC01000043.1"/>
</dbReference>
<dbReference type="GO" id="GO:0035556">
    <property type="term" value="P:intracellular signal transduction"/>
    <property type="evidence" value="ECO:0007669"/>
    <property type="project" value="InterPro"/>
</dbReference>
<dbReference type="STRING" id="2055.BCM27_13590"/>
<dbReference type="InterPro" id="IPR029787">
    <property type="entry name" value="Nucleotide_cyclase"/>
</dbReference>
<comment type="similarity">
    <text evidence="1">Belongs to the adenylyl cyclase class-3 family.</text>
</comment>
<dbReference type="CDD" id="cd07302">
    <property type="entry name" value="CHD"/>
    <property type="match status" value="1"/>
</dbReference>
<dbReference type="SUPFAM" id="SSF55073">
    <property type="entry name" value="Nucleotide cyclase"/>
    <property type="match status" value="1"/>
</dbReference>
<dbReference type="GO" id="GO:0004016">
    <property type="term" value="F:adenylate cyclase activity"/>
    <property type="evidence" value="ECO:0007669"/>
    <property type="project" value="UniProtKB-ARBA"/>
</dbReference>
<dbReference type="Gene3D" id="3.30.70.1230">
    <property type="entry name" value="Nucleotide cyclase"/>
    <property type="match status" value="1"/>
</dbReference>
<dbReference type="PANTHER" id="PTHR43081">
    <property type="entry name" value="ADENYLATE CYCLASE, TERMINAL-DIFFERENTIATION SPECIFIC-RELATED"/>
    <property type="match status" value="1"/>
</dbReference>
<sequence length="320" mass="34169">MTGADDSTRDRGRDRDGLPNVPGPTDDDATSAADGPDEPSAANDRTGGSTRRRGDRLPVRRDDPDRPGPGRRMADLLARTDSSAGVVKAARAARYLIPHNENPITGPRASDRVARLISESRPEKPSAIRELGLASVQVWQALVTTRRRRSDRTPVPATILFTDLVGFSTWALHAGDDQVLRLLRDVNDVTENIVRSRGGRIVKHLGDGTMAVFVDGVEAIEAGHEVIVAVSALSVGGYRPQLRAGLHTGEPRAVGDDFLGVDVNVAARVAAAAGAGELLASGATVEAAGADRYATRRRRFRAKGVPRDIEVFAVVPRYSD</sequence>
<dbReference type="PROSITE" id="PS50125">
    <property type="entry name" value="GUANYLATE_CYCLASE_2"/>
    <property type="match status" value="1"/>
</dbReference>
<dbReference type="SMART" id="SM00044">
    <property type="entry name" value="CYCc"/>
    <property type="match status" value="1"/>
</dbReference>
<dbReference type="EMBL" id="PKJC01000043">
    <property type="protein sequence ID" value="PKZ62802.1"/>
    <property type="molecule type" value="Genomic_DNA"/>
</dbReference>
<dbReference type="Pfam" id="PF00211">
    <property type="entry name" value="Guanylate_cyc"/>
    <property type="match status" value="1"/>
</dbReference>
<evidence type="ECO:0000313" key="4">
    <source>
        <dbReference type="EMBL" id="PKZ62802.1"/>
    </source>
</evidence>
<dbReference type="PANTHER" id="PTHR43081:SF19">
    <property type="entry name" value="PH-SENSITIVE ADENYLATE CYCLASE RV1264"/>
    <property type="match status" value="1"/>
</dbReference>
<dbReference type="GO" id="GO:0006171">
    <property type="term" value="P:cAMP biosynthetic process"/>
    <property type="evidence" value="ECO:0007669"/>
    <property type="project" value="TreeGrafter"/>
</dbReference>
<gene>
    <name evidence="4" type="ORF">CYJ73_25105</name>
</gene>
<dbReference type="InterPro" id="IPR050697">
    <property type="entry name" value="Adenylyl/Guanylyl_Cyclase_3/4"/>
</dbReference>
<comment type="caution">
    <text evidence="4">The sequence shown here is derived from an EMBL/GenBank/DDBJ whole genome shotgun (WGS) entry which is preliminary data.</text>
</comment>
<feature type="compositionally biased region" description="Basic and acidic residues" evidence="2">
    <location>
        <begin position="1"/>
        <end position="17"/>
    </location>
</feature>
<dbReference type="AlphaFoldDB" id="A0A2I1R105"/>
<organism evidence="4 5">
    <name type="scientific">Gordonia terrae</name>
    <dbReference type="NCBI Taxonomy" id="2055"/>
    <lineage>
        <taxon>Bacteria</taxon>
        <taxon>Bacillati</taxon>
        <taxon>Actinomycetota</taxon>
        <taxon>Actinomycetes</taxon>
        <taxon>Mycobacteriales</taxon>
        <taxon>Gordoniaceae</taxon>
        <taxon>Gordonia</taxon>
    </lineage>
</organism>
<dbReference type="InterPro" id="IPR001054">
    <property type="entry name" value="A/G_cyclase"/>
</dbReference>
<feature type="compositionally biased region" description="Basic and acidic residues" evidence="2">
    <location>
        <begin position="55"/>
        <end position="74"/>
    </location>
</feature>
<evidence type="ECO:0000256" key="1">
    <source>
        <dbReference type="ARBA" id="ARBA00005381"/>
    </source>
</evidence>
<evidence type="ECO:0000313" key="5">
    <source>
        <dbReference type="Proteomes" id="UP000234662"/>
    </source>
</evidence>
<name>A0A2I1R105_9ACTN</name>
<feature type="domain" description="Guanylate cyclase" evidence="3">
    <location>
        <begin position="158"/>
        <end position="270"/>
    </location>
</feature>
<protein>
    <submittedName>
        <fullName evidence="4">Adenylate/guanylate cyclase domain-containing protein</fullName>
    </submittedName>
</protein>
<dbReference type="Proteomes" id="UP000234662">
    <property type="component" value="Unassembled WGS sequence"/>
</dbReference>